<feature type="compositionally biased region" description="Low complexity" evidence="1">
    <location>
        <begin position="92"/>
        <end position="112"/>
    </location>
</feature>
<name>A0A821ZK21_9BILA</name>
<evidence type="ECO:0000313" key="3">
    <source>
        <dbReference type="Proteomes" id="UP000663848"/>
    </source>
</evidence>
<dbReference type="Proteomes" id="UP000663848">
    <property type="component" value="Unassembled WGS sequence"/>
</dbReference>
<sequence>MFGGTSQFSFGGSTAPANPFGATSTNTAATPATTGFLFGASAAPGTGTIAPASLNSTFTFGNPTSSVSAAVPTTPQPLTFGTGLQNSSTIRPFGSTTTFGSTPASTTQATGATGFGGTSLFGSTQPAAQPTSIFGSTPSTFGTAQP</sequence>
<dbReference type="EMBL" id="CAJOBR010028537">
    <property type="protein sequence ID" value="CAF4981773.1"/>
    <property type="molecule type" value="Genomic_DNA"/>
</dbReference>
<feature type="region of interest" description="Disordered" evidence="1">
    <location>
        <begin position="78"/>
        <end position="146"/>
    </location>
</feature>
<gene>
    <name evidence="2" type="ORF">QYT958_LOCUS36233</name>
</gene>
<organism evidence="2 3">
    <name type="scientific">Rotaria socialis</name>
    <dbReference type="NCBI Taxonomy" id="392032"/>
    <lineage>
        <taxon>Eukaryota</taxon>
        <taxon>Metazoa</taxon>
        <taxon>Spiralia</taxon>
        <taxon>Gnathifera</taxon>
        <taxon>Rotifera</taxon>
        <taxon>Eurotatoria</taxon>
        <taxon>Bdelloidea</taxon>
        <taxon>Philodinida</taxon>
        <taxon>Philodinidae</taxon>
        <taxon>Rotaria</taxon>
    </lineage>
</organism>
<feature type="compositionally biased region" description="Polar residues" evidence="1">
    <location>
        <begin position="78"/>
        <end position="90"/>
    </location>
</feature>
<reference evidence="2" key="1">
    <citation type="submission" date="2021-02" db="EMBL/GenBank/DDBJ databases">
        <authorList>
            <person name="Nowell W R."/>
        </authorList>
    </citation>
    <scope>NUCLEOTIDE SEQUENCE</scope>
</reference>
<dbReference type="AlphaFoldDB" id="A0A821ZK21"/>
<accession>A0A821ZK21</accession>
<evidence type="ECO:0000313" key="2">
    <source>
        <dbReference type="EMBL" id="CAF4981773.1"/>
    </source>
</evidence>
<feature type="non-terminal residue" evidence="2">
    <location>
        <position position="146"/>
    </location>
</feature>
<comment type="caution">
    <text evidence="2">The sequence shown here is derived from an EMBL/GenBank/DDBJ whole genome shotgun (WGS) entry which is preliminary data.</text>
</comment>
<feature type="compositionally biased region" description="Polar residues" evidence="1">
    <location>
        <begin position="126"/>
        <end position="146"/>
    </location>
</feature>
<evidence type="ECO:0000256" key="1">
    <source>
        <dbReference type="SAM" id="MobiDB-lite"/>
    </source>
</evidence>
<protein>
    <submittedName>
        <fullName evidence="2">Uncharacterized protein</fullName>
    </submittedName>
</protein>
<proteinExistence type="predicted"/>